<organism evidence="2 3">
    <name type="scientific">Lentithecium fluviatile CBS 122367</name>
    <dbReference type="NCBI Taxonomy" id="1168545"/>
    <lineage>
        <taxon>Eukaryota</taxon>
        <taxon>Fungi</taxon>
        <taxon>Dikarya</taxon>
        <taxon>Ascomycota</taxon>
        <taxon>Pezizomycotina</taxon>
        <taxon>Dothideomycetes</taxon>
        <taxon>Pleosporomycetidae</taxon>
        <taxon>Pleosporales</taxon>
        <taxon>Massarineae</taxon>
        <taxon>Lentitheciaceae</taxon>
        <taxon>Lentithecium</taxon>
    </lineage>
</organism>
<accession>A0A6G1JLN9</accession>
<reference evidence="2" key="1">
    <citation type="journal article" date="2020" name="Stud. Mycol.">
        <title>101 Dothideomycetes genomes: a test case for predicting lifestyles and emergence of pathogens.</title>
        <authorList>
            <person name="Haridas S."/>
            <person name="Albert R."/>
            <person name="Binder M."/>
            <person name="Bloem J."/>
            <person name="Labutti K."/>
            <person name="Salamov A."/>
            <person name="Andreopoulos B."/>
            <person name="Baker S."/>
            <person name="Barry K."/>
            <person name="Bills G."/>
            <person name="Bluhm B."/>
            <person name="Cannon C."/>
            <person name="Castanera R."/>
            <person name="Culley D."/>
            <person name="Daum C."/>
            <person name="Ezra D."/>
            <person name="Gonzalez J."/>
            <person name="Henrissat B."/>
            <person name="Kuo A."/>
            <person name="Liang C."/>
            <person name="Lipzen A."/>
            <person name="Lutzoni F."/>
            <person name="Magnuson J."/>
            <person name="Mondo S."/>
            <person name="Nolan M."/>
            <person name="Ohm R."/>
            <person name="Pangilinan J."/>
            <person name="Park H.-J."/>
            <person name="Ramirez L."/>
            <person name="Alfaro M."/>
            <person name="Sun H."/>
            <person name="Tritt A."/>
            <person name="Yoshinaga Y."/>
            <person name="Zwiers L.-H."/>
            <person name="Turgeon B."/>
            <person name="Goodwin S."/>
            <person name="Spatafora J."/>
            <person name="Crous P."/>
            <person name="Grigoriev I."/>
        </authorList>
    </citation>
    <scope>NUCLEOTIDE SEQUENCE</scope>
    <source>
        <strain evidence="2">CBS 122367</strain>
    </source>
</reference>
<proteinExistence type="predicted"/>
<dbReference type="InterPro" id="IPR018713">
    <property type="entry name" value="MPAB/Lcp_cat_dom"/>
</dbReference>
<evidence type="ECO:0000259" key="1">
    <source>
        <dbReference type="Pfam" id="PF09995"/>
    </source>
</evidence>
<keyword evidence="3" id="KW-1185">Reference proteome</keyword>
<dbReference type="OrthoDB" id="545169at2759"/>
<name>A0A6G1JLN9_9PLEO</name>
<dbReference type="Pfam" id="PF09995">
    <property type="entry name" value="MPAB_Lcp_cat"/>
    <property type="match status" value="1"/>
</dbReference>
<dbReference type="InterPro" id="IPR046366">
    <property type="entry name" value="MPAB"/>
</dbReference>
<evidence type="ECO:0000313" key="3">
    <source>
        <dbReference type="Proteomes" id="UP000799291"/>
    </source>
</evidence>
<evidence type="ECO:0000313" key="2">
    <source>
        <dbReference type="EMBL" id="KAF2691348.1"/>
    </source>
</evidence>
<dbReference type="PANTHER" id="PTHR36124:SF1">
    <property type="entry name" value="ER-BOUND OXYGENASE MPAB_MPAB'_RUBBER OXYGENASE CATALYTIC DOMAIN-CONTAINING PROTEIN"/>
    <property type="match status" value="1"/>
</dbReference>
<sequence length="416" mass="48840">MDKIARSLPQTLGPRATTGLAVFTGYLLLIRSLRYLRRNRKHAQYPYKTREDFSKMTGEHAWEIVRYCLSLEFPFISIKSLNFALFRTYGIPSISKLLCQTQQLSNEEFASRRYADTNILITEFLSHSPTSLRANSAIARMNYLHGRYQKVGKISNDDMMFTLALFVVEVEKWIRLYEWRSLTPMEICAFGTHWKAIGDVMGIQWDDLTHGPNDFKDGLEFFEDIKEWSEAYEKSYMVPDKWNHQLAEETAKILMINAPSSFHPYAKQVIIAMMDDRLRKAMIYDPPPPIYPRAISFIIELRKLVLRHLFPPRPYYLRFTSIAETPDPVTGRIYTTQYEGEPWYTKPTFMERYSLLSWYRWMLGLPFPDGKRFKPEGFSHFEVGPEKLEGHGVRECEETRDRLMASKRGGCPFEFK</sequence>
<protein>
    <recommendedName>
        <fullName evidence="1">ER-bound oxygenase mpaB/mpaB'/Rubber oxygenase catalytic domain-containing protein</fullName>
    </recommendedName>
</protein>
<dbReference type="GO" id="GO:0016491">
    <property type="term" value="F:oxidoreductase activity"/>
    <property type="evidence" value="ECO:0007669"/>
    <property type="project" value="InterPro"/>
</dbReference>
<gene>
    <name evidence="2" type="ORF">K458DRAFT_438974</name>
</gene>
<dbReference type="Proteomes" id="UP000799291">
    <property type="component" value="Unassembled WGS sequence"/>
</dbReference>
<dbReference type="EMBL" id="MU005570">
    <property type="protein sequence ID" value="KAF2691348.1"/>
    <property type="molecule type" value="Genomic_DNA"/>
</dbReference>
<feature type="domain" description="ER-bound oxygenase mpaB/mpaB'/Rubber oxygenase catalytic" evidence="1">
    <location>
        <begin position="133"/>
        <end position="285"/>
    </location>
</feature>
<dbReference type="AlphaFoldDB" id="A0A6G1JLN9"/>
<dbReference type="PANTHER" id="PTHR36124">
    <property type="match status" value="1"/>
</dbReference>